<dbReference type="CDD" id="cd09870">
    <property type="entry name" value="PIN_YEN1"/>
    <property type="match status" value="1"/>
</dbReference>
<proteinExistence type="predicted"/>
<feature type="domain" description="XPG-I" evidence="4">
    <location>
        <begin position="145"/>
        <end position="225"/>
    </location>
</feature>
<evidence type="ECO:0000256" key="2">
    <source>
        <dbReference type="ARBA" id="ARBA00022801"/>
    </source>
</evidence>
<evidence type="ECO:0000256" key="3">
    <source>
        <dbReference type="SAM" id="MobiDB-lite"/>
    </source>
</evidence>
<feature type="compositionally biased region" description="Polar residues" evidence="3">
    <location>
        <begin position="470"/>
        <end position="479"/>
    </location>
</feature>
<dbReference type="SUPFAM" id="SSF47807">
    <property type="entry name" value="5' to 3' exonuclease, C-terminal subdomain"/>
    <property type="match status" value="1"/>
</dbReference>
<protein>
    <submittedName>
        <fullName evidence="6">PIN domain-like protein, protein</fullName>
    </submittedName>
</protein>
<dbReference type="InterPro" id="IPR036279">
    <property type="entry name" value="5-3_exonuclease_C_sf"/>
</dbReference>
<dbReference type="InterPro" id="IPR006086">
    <property type="entry name" value="XPG-I_dom"/>
</dbReference>
<dbReference type="EMBL" id="CP138583">
    <property type="protein sequence ID" value="WPG99953.1"/>
    <property type="molecule type" value="Genomic_DNA"/>
</dbReference>
<dbReference type="GO" id="GO:0006281">
    <property type="term" value="P:DNA repair"/>
    <property type="evidence" value="ECO:0007669"/>
    <property type="project" value="UniProtKB-ARBA"/>
</dbReference>
<dbReference type="Proteomes" id="UP001303373">
    <property type="component" value="Chromosome 4"/>
</dbReference>
<sequence>MVAIVTSLPPNSSIVTCCCLPITQRRDPMGITGLWDVLGEGEVVELAKLSTDHFQKHRRPLRIAVDEAGWRFHNLTAQQVFAIRQREPAANPIEKAILYRIVKLLRLNIQPLFIFDGPKRPWKRGQRGGGRIDYDKTRLLIQLLDALKLPHHRAPAEAEAECARLQSQGIVDAVWSDDGDTLMFGATMLIREVRSGSGETRKSGKKSDSLVRVYQANVIQQQIQIDKAGLLLFVLLAGGDYDMQGLMNCGAKTSLKAVQWQGGRLSNVLMSAASTEGKLQKFKLEEFRATLRDFLFEERVSIQVPADFPKVLALKNYHQPVVSSPEQLHNLRSLRQGWDRTFDESKLFPFLQSKFNFWSKEYTKHIIPIILTQRLRRIALGEVDDEFVRKIQLAPRRTKAELDKPITFLPAAITTLDLSRETSDGSLFATMEPAESNMLLCLLEPVLGEAALNTATATKARKKPTPSAKNSATSSQTLQRDMLDIAPAKRPRDASPSTKHKKFETEIDSQRARKSRKISTPTNSQDQKIEQRSDAPSSSQVKSILRAAPSFRLPLLNDELARLLEKPDSSAKPIPAAEVAAVHDLYEEDEPLLLSSPPVIGSDIREARLPHFETRQPVWKEISNAPHTSTPLSTKSRTMVVIDLTDD</sequence>
<reference evidence="6 7" key="1">
    <citation type="submission" date="2023-11" db="EMBL/GenBank/DDBJ databases">
        <title>An acidophilic fungus is an integral part of prey digestion in a carnivorous sundew plant.</title>
        <authorList>
            <person name="Tsai I.J."/>
        </authorList>
    </citation>
    <scope>NUCLEOTIDE SEQUENCE [LARGE SCALE GENOMIC DNA]</scope>
    <source>
        <strain evidence="6">169a</strain>
    </source>
</reference>
<evidence type="ECO:0000259" key="5">
    <source>
        <dbReference type="SMART" id="SM00485"/>
    </source>
</evidence>
<organism evidence="6 7">
    <name type="scientific">Acrodontium crateriforme</name>
    <dbReference type="NCBI Taxonomy" id="150365"/>
    <lineage>
        <taxon>Eukaryota</taxon>
        <taxon>Fungi</taxon>
        <taxon>Dikarya</taxon>
        <taxon>Ascomycota</taxon>
        <taxon>Pezizomycotina</taxon>
        <taxon>Dothideomycetes</taxon>
        <taxon>Dothideomycetidae</taxon>
        <taxon>Mycosphaerellales</taxon>
        <taxon>Teratosphaeriaceae</taxon>
        <taxon>Acrodontium</taxon>
    </lineage>
</organism>
<name>A0AAQ3R6Y1_9PEZI</name>
<dbReference type="AlphaFoldDB" id="A0AAQ3R6Y1"/>
<dbReference type="SUPFAM" id="SSF88723">
    <property type="entry name" value="PIN domain-like"/>
    <property type="match status" value="1"/>
</dbReference>
<gene>
    <name evidence="6" type="ORF">R9X50_00277600</name>
</gene>
<keyword evidence="7" id="KW-1185">Reference proteome</keyword>
<dbReference type="InterPro" id="IPR029060">
    <property type="entry name" value="PIN-like_dom_sf"/>
</dbReference>
<dbReference type="InterPro" id="IPR006085">
    <property type="entry name" value="XPG_DNA_repair_N"/>
</dbReference>
<dbReference type="PRINTS" id="PR00853">
    <property type="entry name" value="XPGRADSUPER"/>
</dbReference>
<evidence type="ECO:0000256" key="1">
    <source>
        <dbReference type="ARBA" id="ARBA00022722"/>
    </source>
</evidence>
<feature type="domain" description="XPG N-terminal" evidence="5">
    <location>
        <begin position="29"/>
        <end position="137"/>
    </location>
</feature>
<dbReference type="PANTHER" id="PTHR11081">
    <property type="entry name" value="FLAP ENDONUCLEASE FAMILY MEMBER"/>
    <property type="match status" value="1"/>
</dbReference>
<dbReference type="Gene3D" id="3.40.50.1010">
    <property type="entry name" value="5'-nuclease"/>
    <property type="match status" value="2"/>
</dbReference>
<feature type="region of interest" description="Disordered" evidence="3">
    <location>
        <begin position="457"/>
        <end position="542"/>
    </location>
</feature>
<evidence type="ECO:0000313" key="7">
    <source>
        <dbReference type="Proteomes" id="UP001303373"/>
    </source>
</evidence>
<dbReference type="InterPro" id="IPR006084">
    <property type="entry name" value="XPG/Rad2"/>
</dbReference>
<evidence type="ECO:0000313" key="6">
    <source>
        <dbReference type="EMBL" id="WPG99953.1"/>
    </source>
</evidence>
<keyword evidence="1" id="KW-0540">Nuclease</keyword>
<evidence type="ECO:0000259" key="4">
    <source>
        <dbReference type="SMART" id="SM00484"/>
    </source>
</evidence>
<dbReference type="Pfam" id="PF00752">
    <property type="entry name" value="XPG_N"/>
    <property type="match status" value="1"/>
</dbReference>
<dbReference type="SMART" id="SM00484">
    <property type="entry name" value="XPGI"/>
    <property type="match status" value="1"/>
</dbReference>
<dbReference type="Pfam" id="PF00867">
    <property type="entry name" value="XPG_I"/>
    <property type="match status" value="1"/>
</dbReference>
<keyword evidence="2" id="KW-0378">Hydrolase</keyword>
<accession>A0AAQ3R6Y1</accession>
<dbReference type="SMART" id="SM00485">
    <property type="entry name" value="XPGN"/>
    <property type="match status" value="1"/>
</dbReference>
<dbReference type="GO" id="GO:0017108">
    <property type="term" value="F:5'-flap endonuclease activity"/>
    <property type="evidence" value="ECO:0007669"/>
    <property type="project" value="TreeGrafter"/>
</dbReference>
<dbReference type="PANTHER" id="PTHR11081:SF62">
    <property type="entry name" value="XPG-I DOMAIN-CONTAINING PROTEIN"/>
    <property type="match status" value="1"/>
</dbReference>